<evidence type="ECO:0000313" key="2">
    <source>
        <dbReference type="Proteomes" id="UP000223879"/>
    </source>
</evidence>
<accession>A0A286QS81</accession>
<organism evidence="1 2">
    <name type="scientific">Streptococcus phage P9902</name>
    <dbReference type="NCBI Taxonomy" id="1971448"/>
    <lineage>
        <taxon>Viruses</taxon>
        <taxon>Duplodnaviria</taxon>
        <taxon>Heunggongvirae</taxon>
        <taxon>Uroviricota</taxon>
        <taxon>Caudoviricetes</taxon>
        <taxon>Aliceevansviridae</taxon>
        <taxon>Moineauvirus</taxon>
        <taxon>Moineauvirus P9902</taxon>
    </lineage>
</organism>
<protein>
    <submittedName>
        <fullName evidence="1">Uncharacterized protein</fullName>
    </submittedName>
</protein>
<reference evidence="1 2" key="1">
    <citation type="journal article" date="2017" name="Front. Microbiol.">
        <title>Global Survey and Genome Exploration of Bacteriophages Infecting the Lactic Acid Bacterium Streptococcus thermophilus.</title>
        <authorList>
            <person name="McDonnell B."/>
            <person name="Mahony J."/>
            <person name="Hanemaaijer L."/>
            <person name="Neve H."/>
            <person name="Noben J.-P."/>
            <person name="Lugli G.A."/>
            <person name="Ventura M."/>
            <person name="Kouwen T.R."/>
            <person name="van Sinderen D."/>
        </authorList>
    </citation>
    <scope>NUCLEOTIDE SEQUENCE [LARGE SCALE GENOMIC DNA]</scope>
</reference>
<sequence>MFFLAFQSAPSPRCTSNYSILKKVVFWYFIYIYF</sequence>
<gene>
    <name evidence="1" type="ORF">P9902_32</name>
</gene>
<dbReference type="EMBL" id="KY705289">
    <property type="protein sequence ID" value="ARU14771.1"/>
    <property type="molecule type" value="Genomic_DNA"/>
</dbReference>
<proteinExistence type="predicted"/>
<name>A0A286QS81_9CAUD</name>
<evidence type="ECO:0000313" key="1">
    <source>
        <dbReference type="EMBL" id="ARU14771.1"/>
    </source>
</evidence>
<dbReference type="Proteomes" id="UP000223879">
    <property type="component" value="Segment"/>
</dbReference>
<keyword evidence="2" id="KW-1185">Reference proteome</keyword>